<dbReference type="EMBL" id="BKCJ011555072">
    <property type="protein sequence ID" value="GFD41562.1"/>
    <property type="molecule type" value="Genomic_DNA"/>
</dbReference>
<organism evidence="1">
    <name type="scientific">Tanacetum cinerariifolium</name>
    <name type="common">Dalmatian daisy</name>
    <name type="synonym">Chrysanthemum cinerariifolium</name>
    <dbReference type="NCBI Taxonomy" id="118510"/>
    <lineage>
        <taxon>Eukaryota</taxon>
        <taxon>Viridiplantae</taxon>
        <taxon>Streptophyta</taxon>
        <taxon>Embryophyta</taxon>
        <taxon>Tracheophyta</taxon>
        <taxon>Spermatophyta</taxon>
        <taxon>Magnoliopsida</taxon>
        <taxon>eudicotyledons</taxon>
        <taxon>Gunneridae</taxon>
        <taxon>Pentapetalae</taxon>
        <taxon>asterids</taxon>
        <taxon>campanulids</taxon>
        <taxon>Asterales</taxon>
        <taxon>Asteraceae</taxon>
        <taxon>Asteroideae</taxon>
        <taxon>Anthemideae</taxon>
        <taxon>Anthemidinae</taxon>
        <taxon>Tanacetum</taxon>
    </lineage>
</organism>
<sequence>MRSNVFETFKVIFQRKVFWIRAKEVPGWVPEFMEESDDESIFEEEMPDMEG</sequence>
<evidence type="ECO:0000313" key="1">
    <source>
        <dbReference type="EMBL" id="GFD41562.1"/>
    </source>
</evidence>
<gene>
    <name evidence="1" type="ORF">Tci_913531</name>
</gene>
<feature type="non-terminal residue" evidence="1">
    <location>
        <position position="51"/>
    </location>
</feature>
<proteinExistence type="predicted"/>
<reference evidence="1" key="1">
    <citation type="journal article" date="2019" name="Sci. Rep.">
        <title>Draft genome of Tanacetum cinerariifolium, the natural source of mosquito coil.</title>
        <authorList>
            <person name="Yamashiro T."/>
            <person name="Shiraishi A."/>
            <person name="Satake H."/>
            <person name="Nakayama K."/>
        </authorList>
    </citation>
    <scope>NUCLEOTIDE SEQUENCE</scope>
</reference>
<accession>A0A699W101</accession>
<name>A0A699W101_TANCI</name>
<dbReference type="AlphaFoldDB" id="A0A699W101"/>
<comment type="caution">
    <text evidence="1">The sequence shown here is derived from an EMBL/GenBank/DDBJ whole genome shotgun (WGS) entry which is preliminary data.</text>
</comment>
<protein>
    <submittedName>
        <fullName evidence="1">Glucose-methanol-choline oxidoreductase, FAD/NAD(P)-binding domain protein</fullName>
    </submittedName>
</protein>